<dbReference type="PANTHER" id="PTHR31495:SF0">
    <property type="entry name" value="BINDING PROTEIN CALEOSIN, PUTATIVE (AFU_ORTHOLOGUE AFUA_5G13750)-RELATED"/>
    <property type="match status" value="1"/>
</dbReference>
<dbReference type="RefSeq" id="XP_007394666.1">
    <property type="nucleotide sequence ID" value="XM_007394604.1"/>
</dbReference>
<dbReference type="GO" id="GO:0005509">
    <property type="term" value="F:calcium ion binding"/>
    <property type="evidence" value="ECO:0007669"/>
    <property type="project" value="TreeGrafter"/>
</dbReference>
<dbReference type="STRING" id="650164.K5WCX1"/>
<evidence type="ECO:0000313" key="4">
    <source>
        <dbReference type="Proteomes" id="UP000008370"/>
    </source>
</evidence>
<name>K5WCX1_PHACS</name>
<dbReference type="KEGG" id="pco:PHACADRAFT_160363"/>
<proteinExistence type="inferred from homology"/>
<evidence type="ECO:0000256" key="2">
    <source>
        <dbReference type="SAM" id="Phobius"/>
    </source>
</evidence>
<keyword evidence="2" id="KW-0812">Transmembrane</keyword>
<accession>K5WCX1</accession>
<feature type="transmembrane region" description="Helical" evidence="2">
    <location>
        <begin position="101"/>
        <end position="125"/>
    </location>
</feature>
<keyword evidence="4" id="KW-1185">Reference proteome</keyword>
<dbReference type="GO" id="GO:0004497">
    <property type="term" value="F:monooxygenase activity"/>
    <property type="evidence" value="ECO:0007669"/>
    <property type="project" value="TreeGrafter"/>
</dbReference>
<gene>
    <name evidence="3" type="ORF">PHACADRAFT_160363</name>
</gene>
<dbReference type="Proteomes" id="UP000008370">
    <property type="component" value="Unassembled WGS sequence"/>
</dbReference>
<dbReference type="GeneID" id="18909157"/>
<evidence type="ECO:0000256" key="1">
    <source>
        <dbReference type="ARBA" id="ARBA00006765"/>
    </source>
</evidence>
<comment type="similarity">
    <text evidence="1">Belongs to the caleosin family.</text>
</comment>
<sequence>MSKSKSNGYTSDTNTDIVVNLDTVSVTRQRAPWTSWNKVKQSGVPRANLAVTEVSPDGAIEPQGYTKEHIQKTVLQQHVDFFDLNRDGVITPLETYISLRLLQWGILLSLIATVVIHGGLSWFSLPPEHWLPDPLFRVYVRGINGAKHGSDTGTYDHEGRFRPQQFGDFFAKYGMNMGDGSWGITYVQTLKGVHGQRCVMDLFGWFAELFEWTATYLTIWPADGIMRMEDVRGVYDGSYFFKVAGDRRQKYLAGQLSIVL</sequence>
<dbReference type="InterPro" id="IPR007736">
    <property type="entry name" value="Caleosin-related"/>
</dbReference>
<keyword evidence="2" id="KW-0472">Membrane</keyword>
<organism evidence="3 4">
    <name type="scientific">Phanerochaete carnosa (strain HHB-10118-sp)</name>
    <name type="common">White-rot fungus</name>
    <name type="synonym">Peniophora carnosa</name>
    <dbReference type="NCBI Taxonomy" id="650164"/>
    <lineage>
        <taxon>Eukaryota</taxon>
        <taxon>Fungi</taxon>
        <taxon>Dikarya</taxon>
        <taxon>Basidiomycota</taxon>
        <taxon>Agaricomycotina</taxon>
        <taxon>Agaricomycetes</taxon>
        <taxon>Polyporales</taxon>
        <taxon>Phanerochaetaceae</taxon>
        <taxon>Phanerochaete</taxon>
    </lineage>
</organism>
<protein>
    <recommendedName>
        <fullName evidence="5">EF-hand domain-containing protein</fullName>
    </recommendedName>
</protein>
<dbReference type="InParanoid" id="K5WCX1"/>
<dbReference type="Pfam" id="PF05042">
    <property type="entry name" value="Caleosin"/>
    <property type="match status" value="1"/>
</dbReference>
<evidence type="ECO:0008006" key="5">
    <source>
        <dbReference type="Google" id="ProtNLM"/>
    </source>
</evidence>
<dbReference type="OrthoDB" id="640742at2759"/>
<dbReference type="EMBL" id="JH930471">
    <property type="protein sequence ID" value="EKM56834.1"/>
    <property type="molecule type" value="Genomic_DNA"/>
</dbReference>
<reference evidence="3 4" key="1">
    <citation type="journal article" date="2012" name="BMC Genomics">
        <title>Comparative genomics of the white-rot fungi, Phanerochaete carnosa and P. chrysosporium, to elucidate the genetic basis of the distinct wood types they colonize.</title>
        <authorList>
            <person name="Suzuki H."/>
            <person name="MacDonald J."/>
            <person name="Syed K."/>
            <person name="Salamov A."/>
            <person name="Hori C."/>
            <person name="Aerts A."/>
            <person name="Henrissat B."/>
            <person name="Wiebenga A."/>
            <person name="vanKuyk P.A."/>
            <person name="Barry K."/>
            <person name="Lindquist E."/>
            <person name="LaButti K."/>
            <person name="Lapidus A."/>
            <person name="Lucas S."/>
            <person name="Coutinho P."/>
            <person name="Gong Y."/>
            <person name="Samejima M."/>
            <person name="Mahadevan R."/>
            <person name="Abou-Zaid M."/>
            <person name="de Vries R.P."/>
            <person name="Igarashi K."/>
            <person name="Yadav J.S."/>
            <person name="Grigoriev I.V."/>
            <person name="Master E.R."/>
        </authorList>
    </citation>
    <scope>NUCLEOTIDE SEQUENCE [LARGE SCALE GENOMIC DNA]</scope>
    <source>
        <strain evidence="3 4">HHB-10118-sp</strain>
    </source>
</reference>
<keyword evidence="2" id="KW-1133">Transmembrane helix</keyword>
<evidence type="ECO:0000313" key="3">
    <source>
        <dbReference type="EMBL" id="EKM56834.1"/>
    </source>
</evidence>
<dbReference type="AlphaFoldDB" id="K5WCX1"/>
<dbReference type="HOGENOM" id="CLU_062049_0_1_1"/>
<dbReference type="PANTHER" id="PTHR31495">
    <property type="entry name" value="PEROXYGENASE 3-RELATED"/>
    <property type="match status" value="1"/>
</dbReference>